<dbReference type="PROSITE" id="PS51750">
    <property type="entry name" value="BRO_N"/>
    <property type="match status" value="1"/>
</dbReference>
<feature type="domain" description="Bro-N" evidence="1">
    <location>
        <begin position="1"/>
        <end position="105"/>
    </location>
</feature>
<evidence type="ECO:0000313" key="3">
    <source>
        <dbReference type="Proteomes" id="UP001597263"/>
    </source>
</evidence>
<proteinExistence type="predicted"/>
<dbReference type="InterPro" id="IPR003497">
    <property type="entry name" value="BRO_N_domain"/>
</dbReference>
<evidence type="ECO:0000259" key="1">
    <source>
        <dbReference type="PROSITE" id="PS51750"/>
    </source>
</evidence>
<comment type="caution">
    <text evidence="2">The sequence shown here is derived from an EMBL/GenBank/DDBJ whole genome shotgun (WGS) entry which is preliminary data.</text>
</comment>
<organism evidence="2 3">
    <name type="scientific">Pseudochrobactrum kiredjianiae</name>
    <dbReference type="NCBI Taxonomy" id="386305"/>
    <lineage>
        <taxon>Bacteria</taxon>
        <taxon>Pseudomonadati</taxon>
        <taxon>Pseudomonadota</taxon>
        <taxon>Alphaproteobacteria</taxon>
        <taxon>Hyphomicrobiales</taxon>
        <taxon>Brucellaceae</taxon>
        <taxon>Pseudochrobactrum</taxon>
    </lineage>
</organism>
<name>A0ABW3V8U8_9HYPH</name>
<dbReference type="Proteomes" id="UP001597263">
    <property type="component" value="Unassembled WGS sequence"/>
</dbReference>
<dbReference type="Pfam" id="PF02498">
    <property type="entry name" value="Bro-N"/>
    <property type="match status" value="1"/>
</dbReference>
<keyword evidence="3" id="KW-1185">Reference proteome</keyword>
<sequence>MFNFNSNEIRVVTIDDQPWFVAKDVCRVLDIKQTTYAMHALNTDQYKQVLKSMVGSTHVSFPNRGATCISEGGLNRLIMRSDKPEARPFQDWITDVVIPAIRKDGAYIMGEEKVVSGEMDEDEFVLKAMTILQGKVERLKLENAKQAQVITEMR</sequence>
<evidence type="ECO:0000313" key="2">
    <source>
        <dbReference type="EMBL" id="MFD1228924.1"/>
    </source>
</evidence>
<reference evidence="3" key="1">
    <citation type="journal article" date="2019" name="Int. J. Syst. Evol. Microbiol.">
        <title>The Global Catalogue of Microorganisms (GCM) 10K type strain sequencing project: providing services to taxonomists for standard genome sequencing and annotation.</title>
        <authorList>
            <consortium name="The Broad Institute Genomics Platform"/>
            <consortium name="The Broad Institute Genome Sequencing Center for Infectious Disease"/>
            <person name="Wu L."/>
            <person name="Ma J."/>
        </authorList>
    </citation>
    <scope>NUCLEOTIDE SEQUENCE [LARGE SCALE GENOMIC DNA]</scope>
    <source>
        <strain evidence="3">CCUG 49584</strain>
    </source>
</reference>
<dbReference type="SMART" id="SM01040">
    <property type="entry name" value="Bro-N"/>
    <property type="match status" value="1"/>
</dbReference>
<protein>
    <submittedName>
        <fullName evidence="2">Bro-N domain-containing protein</fullName>
    </submittedName>
</protein>
<dbReference type="PANTHER" id="PTHR36180:SF2">
    <property type="entry name" value="BRO FAMILY PROTEIN"/>
    <property type="match status" value="1"/>
</dbReference>
<dbReference type="RefSeq" id="WP_353074487.1">
    <property type="nucleotide sequence ID" value="NZ_JAUCBM010000001.1"/>
</dbReference>
<dbReference type="EMBL" id="JBHTMA010000040">
    <property type="protein sequence ID" value="MFD1228924.1"/>
    <property type="molecule type" value="Genomic_DNA"/>
</dbReference>
<gene>
    <name evidence="2" type="ORF">ACFQ35_17415</name>
</gene>
<accession>A0ABW3V8U8</accession>
<dbReference type="PANTHER" id="PTHR36180">
    <property type="entry name" value="DNA-BINDING PROTEIN-RELATED-RELATED"/>
    <property type="match status" value="1"/>
</dbReference>